<evidence type="ECO:0000313" key="2">
    <source>
        <dbReference type="EMBL" id="KAF6792650.1"/>
    </source>
</evidence>
<name>A0A8H6MK80_9PEZI</name>
<feature type="chain" id="PRO_5034517741" evidence="1">
    <location>
        <begin position="19"/>
        <end position="193"/>
    </location>
</feature>
<organism evidence="2 3">
    <name type="scientific">Colletotrichum musicola</name>
    <dbReference type="NCBI Taxonomy" id="2175873"/>
    <lineage>
        <taxon>Eukaryota</taxon>
        <taxon>Fungi</taxon>
        <taxon>Dikarya</taxon>
        <taxon>Ascomycota</taxon>
        <taxon>Pezizomycotina</taxon>
        <taxon>Sordariomycetes</taxon>
        <taxon>Hypocreomycetidae</taxon>
        <taxon>Glomerellales</taxon>
        <taxon>Glomerellaceae</taxon>
        <taxon>Colletotrichum</taxon>
        <taxon>Colletotrichum orchidearum species complex</taxon>
    </lineage>
</organism>
<comment type="caution">
    <text evidence="2">The sequence shown here is derived from an EMBL/GenBank/DDBJ whole genome shotgun (WGS) entry which is preliminary data.</text>
</comment>
<dbReference type="AlphaFoldDB" id="A0A8H6MK80"/>
<evidence type="ECO:0000313" key="3">
    <source>
        <dbReference type="Proteomes" id="UP000639643"/>
    </source>
</evidence>
<keyword evidence="1" id="KW-0732">Signal</keyword>
<dbReference type="EMBL" id="WIGM01001632">
    <property type="protein sequence ID" value="KAF6792650.1"/>
    <property type="molecule type" value="Genomic_DNA"/>
</dbReference>
<accession>A0A8H6MK80</accession>
<protein>
    <submittedName>
        <fullName evidence="2">Uncharacterized protein</fullName>
    </submittedName>
</protein>
<evidence type="ECO:0000256" key="1">
    <source>
        <dbReference type="SAM" id="SignalP"/>
    </source>
</evidence>
<gene>
    <name evidence="2" type="ORF">CMUS01_16144</name>
</gene>
<dbReference type="Proteomes" id="UP000639643">
    <property type="component" value="Unassembled WGS sequence"/>
</dbReference>
<reference evidence="2" key="1">
    <citation type="journal article" date="2020" name="Phytopathology">
        <title>Genome Sequence Resources of Colletotrichum truncatum, C. plurivorum, C. musicola, and C. sojae: Four Species Pathogenic to Soybean (Glycine max).</title>
        <authorList>
            <person name="Rogerio F."/>
            <person name="Boufleur T.R."/>
            <person name="Ciampi-Guillardi M."/>
            <person name="Sukno S.A."/>
            <person name="Thon M.R."/>
            <person name="Massola Junior N.S."/>
            <person name="Baroncelli R."/>
        </authorList>
    </citation>
    <scope>NUCLEOTIDE SEQUENCE</scope>
    <source>
        <strain evidence="2">LFN0074</strain>
    </source>
</reference>
<dbReference type="OrthoDB" id="2943660at2759"/>
<feature type="signal peptide" evidence="1">
    <location>
        <begin position="1"/>
        <end position="18"/>
    </location>
</feature>
<keyword evidence="3" id="KW-1185">Reference proteome</keyword>
<sequence length="193" mass="20745">MVNIWNTLVLGLAAIASASPDKGGSERGGDARCGKVKGNCSPACGKYNFVFAGLPWNHPAIARSGFTPQQVEAGIRADIANITRAGYNIKAILLGPEDSLDFVTQELKGVDWTGTGVGFGIRGSPSPDITRQFTDIIQLFREEEPRSRILFNYSPVTSLWAIQQYFPLPTNCTDSPGKDLGIAIRCSACNPPQ</sequence>
<proteinExistence type="predicted"/>